<proteinExistence type="predicted"/>
<dbReference type="KEGG" id="thas:C6Y53_18120"/>
<evidence type="ECO:0000313" key="3">
    <source>
        <dbReference type="Proteomes" id="UP000237655"/>
    </source>
</evidence>
<keyword evidence="1" id="KW-0732">Signal</keyword>
<organism evidence="2 3">
    <name type="scientific">Pukyongiella litopenaei</name>
    <dbReference type="NCBI Taxonomy" id="2605946"/>
    <lineage>
        <taxon>Bacteria</taxon>
        <taxon>Pseudomonadati</taxon>
        <taxon>Pseudomonadota</taxon>
        <taxon>Alphaproteobacteria</taxon>
        <taxon>Rhodobacterales</taxon>
        <taxon>Paracoccaceae</taxon>
        <taxon>Pukyongiella</taxon>
    </lineage>
</organism>
<evidence type="ECO:0000313" key="2">
    <source>
        <dbReference type="EMBL" id="AVO39418.2"/>
    </source>
</evidence>
<dbReference type="EMBL" id="CP027665">
    <property type="protein sequence ID" value="AVO39418.2"/>
    <property type="molecule type" value="Genomic_DNA"/>
</dbReference>
<gene>
    <name evidence="2" type="ORF">C6Y53_18120</name>
</gene>
<dbReference type="Proteomes" id="UP000237655">
    <property type="component" value="Chromosome"/>
</dbReference>
<feature type="chain" id="PRO_5022837442" evidence="1">
    <location>
        <begin position="38"/>
        <end position="274"/>
    </location>
</feature>
<sequence>MPYRRADRMYPLPRHGRHRIAALGVSAMLAAAPAPMAASPEPPFDATADTVFDIIATGDASAFLCLEDRGREVRQMWDKRIDGERDLNAFLFVAHFSDSAPIDIVLNPEFGDTGSARAEAERYARPLGQLPALLRSGLRQFGIHKGDKGYHGGPGKVFVYSGKTDLRLSQDHLEESLFHEAVHASLDRDHARSDDWRAAQAADDAFVTRYAQEHPEGEDLAETALFAYGLIYRPGRIPPADAAAIRARVPARLAVLATILSLPPPAHDGTPACP</sequence>
<dbReference type="AlphaFoldDB" id="A0A2S0MU68"/>
<name>A0A2S0MU68_9RHOB</name>
<accession>A0A2S0MU68</accession>
<dbReference type="RefSeq" id="WP_149615558.1">
    <property type="nucleotide sequence ID" value="NZ_CP027665.1"/>
</dbReference>
<reference evidence="3" key="1">
    <citation type="submission" date="2018-03" db="EMBL/GenBank/DDBJ databases">
        <title>Genomic analysis of the strain SH-1 isolated from shrimp intestine.</title>
        <authorList>
            <person name="Kim Y.-S."/>
            <person name="Kim S.-E."/>
            <person name="Kim K.-H."/>
        </authorList>
    </citation>
    <scope>NUCLEOTIDE SEQUENCE [LARGE SCALE GENOMIC DNA]</scope>
    <source>
        <strain evidence="3">SH-1</strain>
    </source>
</reference>
<feature type="signal peptide" evidence="1">
    <location>
        <begin position="1"/>
        <end position="37"/>
    </location>
</feature>
<protein>
    <submittedName>
        <fullName evidence="2">Uncharacterized protein</fullName>
    </submittedName>
</protein>
<keyword evidence="3" id="KW-1185">Reference proteome</keyword>
<evidence type="ECO:0000256" key="1">
    <source>
        <dbReference type="SAM" id="SignalP"/>
    </source>
</evidence>